<dbReference type="KEGG" id="cdo:CDOO_08995"/>
<dbReference type="GO" id="GO:0005524">
    <property type="term" value="F:ATP binding"/>
    <property type="evidence" value="ECO:0007669"/>
    <property type="project" value="TreeGrafter"/>
</dbReference>
<dbReference type="STRING" id="558173.CDOO_08995"/>
<dbReference type="EMBL" id="CP006764">
    <property type="protein sequence ID" value="AIT61382.1"/>
    <property type="molecule type" value="Genomic_DNA"/>
</dbReference>
<dbReference type="Gene3D" id="3.30.70.120">
    <property type="match status" value="1"/>
</dbReference>
<evidence type="ECO:0000313" key="2">
    <source>
        <dbReference type="Proteomes" id="UP000029914"/>
    </source>
</evidence>
<dbReference type="AlphaFoldDB" id="A0A097IH08"/>
<dbReference type="GO" id="GO:0005829">
    <property type="term" value="C:cytosol"/>
    <property type="evidence" value="ECO:0007669"/>
    <property type="project" value="TreeGrafter"/>
</dbReference>
<dbReference type="RefSeq" id="WP_018020955.1">
    <property type="nucleotide sequence ID" value="NZ_AQUX01000001.1"/>
</dbReference>
<protein>
    <submittedName>
        <fullName evidence="1">Nitrogen regulatory protein P-II 1</fullName>
    </submittedName>
</protein>
<dbReference type="InterPro" id="IPR011322">
    <property type="entry name" value="N-reg_PII-like_a/b"/>
</dbReference>
<dbReference type="GO" id="GO:0006808">
    <property type="term" value="P:regulation of nitrogen utilization"/>
    <property type="evidence" value="ECO:0007669"/>
    <property type="project" value="InterPro"/>
</dbReference>
<keyword evidence="2" id="KW-1185">Reference proteome</keyword>
<dbReference type="PANTHER" id="PTHR30115">
    <property type="entry name" value="NITROGEN REGULATORY PROTEIN P-II"/>
    <property type="match status" value="1"/>
</dbReference>
<dbReference type="SMART" id="SM00938">
    <property type="entry name" value="P-II"/>
    <property type="match status" value="1"/>
</dbReference>
<evidence type="ECO:0000313" key="1">
    <source>
        <dbReference type="EMBL" id="AIT61382.1"/>
    </source>
</evidence>
<dbReference type="PANTHER" id="PTHR30115:SF11">
    <property type="entry name" value="NITROGEN REGULATORY PROTEIN P-II HOMOLOG"/>
    <property type="match status" value="1"/>
</dbReference>
<name>A0A097IH08_9CORY</name>
<dbReference type="GO" id="GO:0030234">
    <property type="term" value="F:enzyme regulator activity"/>
    <property type="evidence" value="ECO:0007669"/>
    <property type="project" value="InterPro"/>
</dbReference>
<dbReference type="InterPro" id="IPR015867">
    <property type="entry name" value="N-reg_PII/ATP_PRibTrfase_C"/>
</dbReference>
<dbReference type="OrthoDB" id="9802729at2"/>
<accession>A0A097IH08</accession>
<dbReference type="HOGENOM" id="CLU_082268_0_0_11"/>
<organism evidence="1 2">
    <name type="scientific">Corynebacterium doosanense CAU 212 = DSM 45436</name>
    <dbReference type="NCBI Taxonomy" id="558173"/>
    <lineage>
        <taxon>Bacteria</taxon>
        <taxon>Bacillati</taxon>
        <taxon>Actinomycetota</taxon>
        <taxon>Actinomycetes</taxon>
        <taxon>Mycobacteriales</taxon>
        <taxon>Corynebacteriaceae</taxon>
        <taxon>Corynebacterium</taxon>
    </lineage>
</organism>
<reference evidence="1 2" key="1">
    <citation type="submission" date="2013-09" db="EMBL/GenBank/DDBJ databases">
        <title>Complete genome sequence of Corynebacterium doosanense CAU 212(T) (=DSM 45436(T)), isolated from activated sludge.</title>
        <authorList>
            <person name="Schaffert L."/>
            <person name="Albersmeier A."/>
            <person name="Kalinowski J."/>
            <person name="Ruckert C."/>
        </authorList>
    </citation>
    <scope>NUCLEOTIDE SEQUENCE [LARGE SCALE GENOMIC DNA]</scope>
    <source>
        <strain evidence="1 2">CAU 212</strain>
    </source>
</reference>
<dbReference type="SUPFAM" id="SSF54913">
    <property type="entry name" value="GlnB-like"/>
    <property type="match status" value="1"/>
</dbReference>
<dbReference type="PRINTS" id="PR00340">
    <property type="entry name" value="PIIGLNB"/>
</dbReference>
<dbReference type="InterPro" id="IPR002187">
    <property type="entry name" value="N-reg_PII"/>
</dbReference>
<dbReference type="Pfam" id="PF00543">
    <property type="entry name" value="P-II"/>
    <property type="match status" value="1"/>
</dbReference>
<dbReference type="Proteomes" id="UP000029914">
    <property type="component" value="Chromosome"/>
</dbReference>
<dbReference type="PROSITE" id="PS51343">
    <property type="entry name" value="PII_GLNB_DOM"/>
    <property type="match status" value="1"/>
</dbReference>
<dbReference type="eggNOG" id="COG0347">
    <property type="taxonomic scope" value="Bacteria"/>
</dbReference>
<sequence>MKLITAVVKPFTLPRILEKLVELGIHGMTVTETQGYGRQRGQSEVYRGAEFATDFVPKVKIEIVVTDESLDAVCDAVVAAAHTGKIGDGKLWVTSVDTVIRVRTGERDDDAV</sequence>
<proteinExistence type="predicted"/>
<gene>
    <name evidence="1" type="ORF">CDOO_08995</name>
</gene>